<organism evidence="1 2">
    <name type="scientific">Gossypium stocksii</name>
    <dbReference type="NCBI Taxonomy" id="47602"/>
    <lineage>
        <taxon>Eukaryota</taxon>
        <taxon>Viridiplantae</taxon>
        <taxon>Streptophyta</taxon>
        <taxon>Embryophyta</taxon>
        <taxon>Tracheophyta</taxon>
        <taxon>Spermatophyta</taxon>
        <taxon>Magnoliopsida</taxon>
        <taxon>eudicotyledons</taxon>
        <taxon>Gunneridae</taxon>
        <taxon>Pentapetalae</taxon>
        <taxon>rosids</taxon>
        <taxon>malvids</taxon>
        <taxon>Malvales</taxon>
        <taxon>Malvaceae</taxon>
        <taxon>Malvoideae</taxon>
        <taxon>Gossypium</taxon>
    </lineage>
</organism>
<evidence type="ECO:0008006" key="3">
    <source>
        <dbReference type="Google" id="ProtNLM"/>
    </source>
</evidence>
<keyword evidence="2" id="KW-1185">Reference proteome</keyword>
<name>A0A9D3VHM6_9ROSI</name>
<accession>A0A9D3VHM6</accession>
<dbReference type="OrthoDB" id="966987at2759"/>
<protein>
    <recommendedName>
        <fullName evidence="3">DUF4283 domain-containing protein</fullName>
    </recommendedName>
</protein>
<reference evidence="1 2" key="1">
    <citation type="journal article" date="2021" name="Plant Biotechnol. J.">
        <title>Multi-omics assisted identification of the key and species-specific regulatory components of drought-tolerant mechanisms in Gossypium stocksii.</title>
        <authorList>
            <person name="Yu D."/>
            <person name="Ke L."/>
            <person name="Zhang D."/>
            <person name="Wu Y."/>
            <person name="Sun Y."/>
            <person name="Mei J."/>
            <person name="Sun J."/>
            <person name="Sun Y."/>
        </authorList>
    </citation>
    <scope>NUCLEOTIDE SEQUENCE [LARGE SCALE GENOMIC DNA]</scope>
    <source>
        <strain evidence="2">cv. E1</strain>
        <tissue evidence="1">Leaf</tissue>
    </source>
</reference>
<sequence>MEGWPWLFRKNLILFDRLVKLMERSQIWLSSSPFWIKIGPCLPEFDKKDLLHAIGVAFGGVIRPEINGDFCRLRIQLDVQKPLRRGAEDSRGRLCLAWKMEITVSLRSFFKSHIDVMIKEDNVTEEWRFTGFYDSPYVSNKNVS</sequence>
<dbReference type="AlphaFoldDB" id="A0A9D3VHM6"/>
<dbReference type="Proteomes" id="UP000828251">
    <property type="component" value="Unassembled WGS sequence"/>
</dbReference>
<gene>
    <name evidence="1" type="ORF">J1N35_021905</name>
</gene>
<dbReference type="EMBL" id="JAIQCV010000007">
    <property type="protein sequence ID" value="KAH1082144.1"/>
    <property type="molecule type" value="Genomic_DNA"/>
</dbReference>
<proteinExistence type="predicted"/>
<evidence type="ECO:0000313" key="1">
    <source>
        <dbReference type="EMBL" id="KAH1082144.1"/>
    </source>
</evidence>
<comment type="caution">
    <text evidence="1">The sequence shown here is derived from an EMBL/GenBank/DDBJ whole genome shotgun (WGS) entry which is preliminary data.</text>
</comment>
<evidence type="ECO:0000313" key="2">
    <source>
        <dbReference type="Proteomes" id="UP000828251"/>
    </source>
</evidence>